<dbReference type="EMBL" id="LXQA010217523">
    <property type="protein sequence ID" value="MCI34831.1"/>
    <property type="molecule type" value="Genomic_DNA"/>
</dbReference>
<organism evidence="2 3">
    <name type="scientific">Trifolium medium</name>
    <dbReference type="NCBI Taxonomy" id="97028"/>
    <lineage>
        <taxon>Eukaryota</taxon>
        <taxon>Viridiplantae</taxon>
        <taxon>Streptophyta</taxon>
        <taxon>Embryophyta</taxon>
        <taxon>Tracheophyta</taxon>
        <taxon>Spermatophyta</taxon>
        <taxon>Magnoliopsida</taxon>
        <taxon>eudicotyledons</taxon>
        <taxon>Gunneridae</taxon>
        <taxon>Pentapetalae</taxon>
        <taxon>rosids</taxon>
        <taxon>fabids</taxon>
        <taxon>Fabales</taxon>
        <taxon>Fabaceae</taxon>
        <taxon>Papilionoideae</taxon>
        <taxon>50 kb inversion clade</taxon>
        <taxon>NPAAA clade</taxon>
        <taxon>Hologalegina</taxon>
        <taxon>IRL clade</taxon>
        <taxon>Trifolieae</taxon>
        <taxon>Trifolium</taxon>
    </lineage>
</organism>
<protein>
    <submittedName>
        <fullName evidence="2">Uncharacterized protein</fullName>
    </submittedName>
</protein>
<dbReference type="Proteomes" id="UP000265520">
    <property type="component" value="Unassembled WGS sequence"/>
</dbReference>
<evidence type="ECO:0000313" key="2">
    <source>
        <dbReference type="EMBL" id="MCI34831.1"/>
    </source>
</evidence>
<evidence type="ECO:0000313" key="3">
    <source>
        <dbReference type="Proteomes" id="UP000265520"/>
    </source>
</evidence>
<feature type="region of interest" description="Disordered" evidence="1">
    <location>
        <begin position="1"/>
        <end position="48"/>
    </location>
</feature>
<proteinExistence type="predicted"/>
<accession>A0A392RE42</accession>
<comment type="caution">
    <text evidence="2">The sequence shown here is derived from an EMBL/GenBank/DDBJ whole genome shotgun (WGS) entry which is preliminary data.</text>
</comment>
<reference evidence="2 3" key="1">
    <citation type="journal article" date="2018" name="Front. Plant Sci.">
        <title>Red Clover (Trifolium pratense) and Zigzag Clover (T. medium) - A Picture of Genomic Similarities and Differences.</title>
        <authorList>
            <person name="Dluhosova J."/>
            <person name="Istvanek J."/>
            <person name="Nedelnik J."/>
            <person name="Repkova J."/>
        </authorList>
    </citation>
    <scope>NUCLEOTIDE SEQUENCE [LARGE SCALE GENOMIC DNA]</scope>
    <source>
        <strain evidence="3">cv. 10/8</strain>
        <tissue evidence="2">Leaf</tissue>
    </source>
</reference>
<evidence type="ECO:0000256" key="1">
    <source>
        <dbReference type="SAM" id="MobiDB-lite"/>
    </source>
</evidence>
<sequence length="116" mass="12912">MSKIGSGVKIIKSQQKVNPESKHWALRSNSLRVAQPPEEKQEKQGYTARCTGPSRALRQNQKVKLPLHLALRVAPIQAARCAGDRNQIPSHSMKCALRHSKLRVAPVPEDEEFVAV</sequence>
<dbReference type="AlphaFoldDB" id="A0A392RE42"/>
<keyword evidence="3" id="KW-1185">Reference proteome</keyword>
<name>A0A392RE42_9FABA</name>